<gene>
    <name evidence="7" type="primary">Dana\GF10589</name>
    <name evidence="7" type="synonym">dana_GLEANR_10543</name>
    <name evidence="7" type="ORF">GF10589</name>
</gene>
<organism evidence="7 8">
    <name type="scientific">Drosophila ananassae</name>
    <name type="common">Fruit fly</name>
    <dbReference type="NCBI Taxonomy" id="7217"/>
    <lineage>
        <taxon>Eukaryota</taxon>
        <taxon>Metazoa</taxon>
        <taxon>Ecdysozoa</taxon>
        <taxon>Arthropoda</taxon>
        <taxon>Hexapoda</taxon>
        <taxon>Insecta</taxon>
        <taxon>Pterygota</taxon>
        <taxon>Neoptera</taxon>
        <taxon>Endopterygota</taxon>
        <taxon>Diptera</taxon>
        <taxon>Brachycera</taxon>
        <taxon>Muscomorpha</taxon>
        <taxon>Ephydroidea</taxon>
        <taxon>Drosophilidae</taxon>
        <taxon>Drosophila</taxon>
        <taxon>Sophophora</taxon>
    </lineage>
</organism>
<name>B3M596_DROAN</name>
<dbReference type="eggNOG" id="KOG3017">
    <property type="taxonomic scope" value="Eukaryota"/>
</dbReference>
<feature type="signal peptide" evidence="5">
    <location>
        <begin position="1"/>
        <end position="19"/>
    </location>
</feature>
<dbReference type="CDD" id="cd05380">
    <property type="entry name" value="CAP_euk"/>
    <property type="match status" value="1"/>
</dbReference>
<sequence>MEFFLVLIAVLSNILALEAQVLGSLAEPKSPYCQPKLCSKAVKHVACEKSTAGFSSSCSIETLKLVNMTEHVDKIIKLHNERRNRLANGKETTLPRAARMATMQWSNELADLAEFNAKMCKAQHDECHNTQTFPNSGQNIIVFNMTHNVENTIMEQLVPELLSLGAKTWWSEFENMTSDSLEVYSCDSKEQKIYRHFAVMAVEGNSHVGCAASQYLVQNLTQFQLTCNYARAPVCGQKVYSFRPVGCKTGRNRKHSALCSPDEQFL</sequence>
<dbReference type="KEGG" id="dan:6493458"/>
<evidence type="ECO:0000256" key="2">
    <source>
        <dbReference type="ARBA" id="ARBA00009923"/>
    </source>
</evidence>
<dbReference type="SUPFAM" id="SSF55797">
    <property type="entry name" value="PR-1-like"/>
    <property type="match status" value="1"/>
</dbReference>
<dbReference type="Pfam" id="PF00188">
    <property type="entry name" value="CAP"/>
    <property type="match status" value="1"/>
</dbReference>
<evidence type="ECO:0000256" key="1">
    <source>
        <dbReference type="ARBA" id="ARBA00004613"/>
    </source>
</evidence>
<keyword evidence="8" id="KW-1185">Reference proteome</keyword>
<dbReference type="InterPro" id="IPR035940">
    <property type="entry name" value="CAP_sf"/>
</dbReference>
<accession>B3M596</accession>
<dbReference type="EMBL" id="CH902618">
    <property type="protein sequence ID" value="EDV40601.1"/>
    <property type="molecule type" value="Genomic_DNA"/>
</dbReference>
<comment type="similarity">
    <text evidence="2">Belongs to the CRISP family.</text>
</comment>
<feature type="chain" id="PRO_5002791941" description="SCP domain-containing protein" evidence="5">
    <location>
        <begin position="20"/>
        <end position="266"/>
    </location>
</feature>
<dbReference type="PANTHER" id="PTHR10334">
    <property type="entry name" value="CYSTEINE-RICH SECRETORY PROTEIN-RELATED"/>
    <property type="match status" value="1"/>
</dbReference>
<dbReference type="PhylomeDB" id="B3M596"/>
<dbReference type="InterPro" id="IPR034763">
    <property type="entry name" value="P14a_insect"/>
</dbReference>
<reference evidence="7 8" key="1">
    <citation type="journal article" date="2007" name="Nature">
        <title>Evolution of genes and genomes on the Drosophila phylogeny.</title>
        <authorList>
            <consortium name="Drosophila 12 Genomes Consortium"/>
            <person name="Clark A.G."/>
            <person name="Eisen M.B."/>
            <person name="Smith D.R."/>
            <person name="Bergman C.M."/>
            <person name="Oliver B."/>
            <person name="Markow T.A."/>
            <person name="Kaufman T.C."/>
            <person name="Kellis M."/>
            <person name="Gelbart W."/>
            <person name="Iyer V.N."/>
            <person name="Pollard D.A."/>
            <person name="Sackton T.B."/>
            <person name="Larracuente A.M."/>
            <person name="Singh N.D."/>
            <person name="Abad J.P."/>
            <person name="Abt D.N."/>
            <person name="Adryan B."/>
            <person name="Aguade M."/>
            <person name="Akashi H."/>
            <person name="Anderson W.W."/>
            <person name="Aquadro C.F."/>
            <person name="Ardell D.H."/>
            <person name="Arguello R."/>
            <person name="Artieri C.G."/>
            <person name="Barbash D.A."/>
            <person name="Barker D."/>
            <person name="Barsanti P."/>
            <person name="Batterham P."/>
            <person name="Batzoglou S."/>
            <person name="Begun D."/>
            <person name="Bhutkar A."/>
            <person name="Blanco E."/>
            <person name="Bosak S.A."/>
            <person name="Bradley R.K."/>
            <person name="Brand A.D."/>
            <person name="Brent M.R."/>
            <person name="Brooks A.N."/>
            <person name="Brown R.H."/>
            <person name="Butlin R.K."/>
            <person name="Caggese C."/>
            <person name="Calvi B.R."/>
            <person name="Bernardo de Carvalho A."/>
            <person name="Caspi A."/>
            <person name="Castrezana S."/>
            <person name="Celniker S.E."/>
            <person name="Chang J.L."/>
            <person name="Chapple C."/>
            <person name="Chatterji S."/>
            <person name="Chinwalla A."/>
            <person name="Civetta A."/>
            <person name="Clifton S.W."/>
            <person name="Comeron J.M."/>
            <person name="Costello J.C."/>
            <person name="Coyne J.A."/>
            <person name="Daub J."/>
            <person name="David R.G."/>
            <person name="Delcher A.L."/>
            <person name="Delehaunty K."/>
            <person name="Do C.B."/>
            <person name="Ebling H."/>
            <person name="Edwards K."/>
            <person name="Eickbush T."/>
            <person name="Evans J.D."/>
            <person name="Filipski A."/>
            <person name="Findeiss S."/>
            <person name="Freyhult E."/>
            <person name="Fulton L."/>
            <person name="Fulton R."/>
            <person name="Garcia A.C."/>
            <person name="Gardiner A."/>
            <person name="Garfield D.A."/>
            <person name="Garvin B.E."/>
            <person name="Gibson G."/>
            <person name="Gilbert D."/>
            <person name="Gnerre S."/>
            <person name="Godfrey J."/>
            <person name="Good R."/>
            <person name="Gotea V."/>
            <person name="Gravely B."/>
            <person name="Greenberg A.J."/>
            <person name="Griffiths-Jones S."/>
            <person name="Gross S."/>
            <person name="Guigo R."/>
            <person name="Gustafson E.A."/>
            <person name="Haerty W."/>
            <person name="Hahn M.W."/>
            <person name="Halligan D.L."/>
            <person name="Halpern A.L."/>
            <person name="Halter G.M."/>
            <person name="Han M.V."/>
            <person name="Heger A."/>
            <person name="Hillier L."/>
            <person name="Hinrichs A.S."/>
            <person name="Holmes I."/>
            <person name="Hoskins R.A."/>
            <person name="Hubisz M.J."/>
            <person name="Hultmark D."/>
            <person name="Huntley M.A."/>
            <person name="Jaffe D.B."/>
            <person name="Jagadeeshan S."/>
            <person name="Jeck W.R."/>
            <person name="Johnson J."/>
            <person name="Jones C.D."/>
            <person name="Jordan W.C."/>
            <person name="Karpen G.H."/>
            <person name="Kataoka E."/>
            <person name="Keightley P.D."/>
            <person name="Kheradpour P."/>
            <person name="Kirkness E.F."/>
            <person name="Koerich L.B."/>
            <person name="Kristiansen K."/>
            <person name="Kudrna D."/>
            <person name="Kulathinal R.J."/>
            <person name="Kumar S."/>
            <person name="Kwok R."/>
            <person name="Lander E."/>
            <person name="Langley C.H."/>
            <person name="Lapoint R."/>
            <person name="Lazzaro B.P."/>
            <person name="Lee S.J."/>
            <person name="Levesque L."/>
            <person name="Li R."/>
            <person name="Lin C.F."/>
            <person name="Lin M.F."/>
            <person name="Lindblad-Toh K."/>
            <person name="Llopart A."/>
            <person name="Long M."/>
            <person name="Low L."/>
            <person name="Lozovsky E."/>
            <person name="Lu J."/>
            <person name="Luo M."/>
            <person name="Machado C.A."/>
            <person name="Makalowski W."/>
            <person name="Marzo M."/>
            <person name="Matsuda M."/>
            <person name="Matzkin L."/>
            <person name="McAllister B."/>
            <person name="McBride C.S."/>
            <person name="McKernan B."/>
            <person name="McKernan K."/>
            <person name="Mendez-Lago M."/>
            <person name="Minx P."/>
            <person name="Mollenhauer M.U."/>
            <person name="Montooth K."/>
            <person name="Mount S.M."/>
            <person name="Mu X."/>
            <person name="Myers E."/>
            <person name="Negre B."/>
            <person name="Newfeld S."/>
            <person name="Nielsen R."/>
            <person name="Noor M.A."/>
            <person name="O'Grady P."/>
            <person name="Pachter L."/>
            <person name="Papaceit M."/>
            <person name="Parisi M.J."/>
            <person name="Parisi M."/>
            <person name="Parts L."/>
            <person name="Pedersen J.S."/>
            <person name="Pesole G."/>
            <person name="Phillippy A.M."/>
            <person name="Ponting C.P."/>
            <person name="Pop M."/>
            <person name="Porcelli D."/>
            <person name="Powell J.R."/>
            <person name="Prohaska S."/>
            <person name="Pruitt K."/>
            <person name="Puig M."/>
            <person name="Quesneville H."/>
            <person name="Ram K.R."/>
            <person name="Rand D."/>
            <person name="Rasmussen M.D."/>
            <person name="Reed L.K."/>
            <person name="Reenan R."/>
            <person name="Reily A."/>
            <person name="Remington K.A."/>
            <person name="Rieger T.T."/>
            <person name="Ritchie M.G."/>
            <person name="Robin C."/>
            <person name="Rogers Y.H."/>
            <person name="Rohde C."/>
            <person name="Rozas J."/>
            <person name="Rubenfield M.J."/>
            <person name="Ruiz A."/>
            <person name="Russo S."/>
            <person name="Salzberg S.L."/>
            <person name="Sanchez-Gracia A."/>
            <person name="Saranga D.J."/>
            <person name="Sato H."/>
            <person name="Schaeffer S.W."/>
            <person name="Schatz M.C."/>
            <person name="Schlenke T."/>
            <person name="Schwartz R."/>
            <person name="Segarra C."/>
            <person name="Singh R.S."/>
            <person name="Sirot L."/>
            <person name="Sirota M."/>
            <person name="Sisneros N.B."/>
            <person name="Smith C.D."/>
            <person name="Smith T.F."/>
            <person name="Spieth J."/>
            <person name="Stage D.E."/>
            <person name="Stark A."/>
            <person name="Stephan W."/>
            <person name="Strausberg R.L."/>
            <person name="Strempel S."/>
            <person name="Sturgill D."/>
            <person name="Sutton G."/>
            <person name="Sutton G.G."/>
            <person name="Tao W."/>
            <person name="Teichmann S."/>
            <person name="Tobari Y.N."/>
            <person name="Tomimura Y."/>
            <person name="Tsolas J.M."/>
            <person name="Valente V.L."/>
            <person name="Venter E."/>
            <person name="Venter J.C."/>
            <person name="Vicario S."/>
            <person name="Vieira F.G."/>
            <person name="Vilella A.J."/>
            <person name="Villasante A."/>
            <person name="Walenz B."/>
            <person name="Wang J."/>
            <person name="Wasserman M."/>
            <person name="Watts T."/>
            <person name="Wilson D."/>
            <person name="Wilson R.K."/>
            <person name="Wing R.A."/>
            <person name="Wolfner M.F."/>
            <person name="Wong A."/>
            <person name="Wong G.K."/>
            <person name="Wu C.I."/>
            <person name="Wu G."/>
            <person name="Yamamoto D."/>
            <person name="Yang H.P."/>
            <person name="Yang S.P."/>
            <person name="Yorke J.A."/>
            <person name="Yoshida K."/>
            <person name="Zdobnov E."/>
            <person name="Zhang P."/>
            <person name="Zhang Y."/>
            <person name="Zimin A.V."/>
            <person name="Baldwin J."/>
            <person name="Abdouelleil A."/>
            <person name="Abdulkadir J."/>
            <person name="Abebe A."/>
            <person name="Abera B."/>
            <person name="Abreu J."/>
            <person name="Acer S.C."/>
            <person name="Aftuck L."/>
            <person name="Alexander A."/>
            <person name="An P."/>
            <person name="Anderson E."/>
            <person name="Anderson S."/>
            <person name="Arachi H."/>
            <person name="Azer M."/>
            <person name="Bachantsang P."/>
            <person name="Barry A."/>
            <person name="Bayul T."/>
            <person name="Berlin A."/>
            <person name="Bessette D."/>
            <person name="Bloom T."/>
            <person name="Blye J."/>
            <person name="Boguslavskiy L."/>
            <person name="Bonnet C."/>
            <person name="Boukhgalter B."/>
            <person name="Bourzgui I."/>
            <person name="Brown A."/>
            <person name="Cahill P."/>
            <person name="Channer S."/>
            <person name="Cheshatsang Y."/>
            <person name="Chuda L."/>
            <person name="Citroen M."/>
            <person name="Collymore A."/>
            <person name="Cooke P."/>
            <person name="Costello M."/>
            <person name="D'Aco K."/>
            <person name="Daza R."/>
            <person name="De Haan G."/>
            <person name="DeGray S."/>
            <person name="DeMaso C."/>
            <person name="Dhargay N."/>
            <person name="Dooley K."/>
            <person name="Dooley E."/>
            <person name="Doricent M."/>
            <person name="Dorje P."/>
            <person name="Dorjee K."/>
            <person name="Dupes A."/>
            <person name="Elong R."/>
            <person name="Falk J."/>
            <person name="Farina A."/>
            <person name="Faro S."/>
            <person name="Ferguson D."/>
            <person name="Fisher S."/>
            <person name="Foley C.D."/>
            <person name="Franke A."/>
            <person name="Friedrich D."/>
            <person name="Gadbois L."/>
            <person name="Gearin G."/>
            <person name="Gearin C.R."/>
            <person name="Giannoukos G."/>
            <person name="Goode T."/>
            <person name="Graham J."/>
            <person name="Grandbois E."/>
            <person name="Grewal S."/>
            <person name="Gyaltsen K."/>
            <person name="Hafez N."/>
            <person name="Hagos B."/>
            <person name="Hall J."/>
            <person name="Henson C."/>
            <person name="Hollinger A."/>
            <person name="Honan T."/>
            <person name="Huard M.D."/>
            <person name="Hughes L."/>
            <person name="Hurhula B."/>
            <person name="Husby M.E."/>
            <person name="Kamat A."/>
            <person name="Kanga B."/>
            <person name="Kashin S."/>
            <person name="Khazanovich D."/>
            <person name="Kisner P."/>
            <person name="Lance K."/>
            <person name="Lara M."/>
            <person name="Lee W."/>
            <person name="Lennon N."/>
            <person name="Letendre F."/>
            <person name="LeVine R."/>
            <person name="Lipovsky A."/>
            <person name="Liu X."/>
            <person name="Liu J."/>
            <person name="Liu S."/>
            <person name="Lokyitsang T."/>
            <person name="Lokyitsang Y."/>
            <person name="Lubonja R."/>
            <person name="Lui A."/>
            <person name="MacDonald P."/>
            <person name="Magnisalis V."/>
            <person name="Maru K."/>
            <person name="Matthews C."/>
            <person name="McCusker W."/>
            <person name="McDonough S."/>
            <person name="Mehta T."/>
            <person name="Meldrim J."/>
            <person name="Meneus L."/>
            <person name="Mihai O."/>
            <person name="Mihalev A."/>
            <person name="Mihova T."/>
            <person name="Mittelman R."/>
            <person name="Mlenga V."/>
            <person name="Montmayeur A."/>
            <person name="Mulrain L."/>
            <person name="Navidi A."/>
            <person name="Naylor J."/>
            <person name="Negash T."/>
            <person name="Nguyen T."/>
            <person name="Nguyen N."/>
            <person name="Nicol R."/>
            <person name="Norbu C."/>
            <person name="Norbu N."/>
            <person name="Novod N."/>
            <person name="O'Neill B."/>
            <person name="Osman S."/>
            <person name="Markiewicz E."/>
            <person name="Oyono O.L."/>
            <person name="Patti C."/>
            <person name="Phunkhang P."/>
            <person name="Pierre F."/>
            <person name="Priest M."/>
            <person name="Raghuraman S."/>
            <person name="Rege F."/>
            <person name="Reyes R."/>
            <person name="Rise C."/>
            <person name="Rogov P."/>
            <person name="Ross K."/>
            <person name="Ryan E."/>
            <person name="Settipalli S."/>
            <person name="Shea T."/>
            <person name="Sherpa N."/>
            <person name="Shi L."/>
            <person name="Shih D."/>
            <person name="Sparrow T."/>
            <person name="Spaulding J."/>
            <person name="Stalker J."/>
            <person name="Stange-Thomann N."/>
            <person name="Stavropoulos S."/>
            <person name="Stone C."/>
            <person name="Strader C."/>
            <person name="Tesfaye S."/>
            <person name="Thomson T."/>
            <person name="Thoulutsang Y."/>
            <person name="Thoulutsang D."/>
            <person name="Topham K."/>
            <person name="Topping I."/>
            <person name="Tsamla T."/>
            <person name="Vassiliev H."/>
            <person name="Vo A."/>
            <person name="Wangchuk T."/>
            <person name="Wangdi T."/>
            <person name="Weiand M."/>
            <person name="Wilkinson J."/>
            <person name="Wilson A."/>
            <person name="Yadav S."/>
            <person name="Young G."/>
            <person name="Yu Q."/>
            <person name="Zembek L."/>
            <person name="Zhong D."/>
            <person name="Zimmer A."/>
            <person name="Zwirko Z."/>
            <person name="Jaffe D.B."/>
            <person name="Alvarez P."/>
            <person name="Brockman W."/>
            <person name="Butler J."/>
            <person name="Chin C."/>
            <person name="Gnerre S."/>
            <person name="Grabherr M."/>
            <person name="Kleber M."/>
            <person name="Mauceli E."/>
            <person name="MacCallum I."/>
        </authorList>
    </citation>
    <scope>NUCLEOTIDE SEQUENCE [LARGE SCALE GENOMIC DNA]</scope>
    <source>
        <strain evidence="8">Tucson 14024-0371.13</strain>
    </source>
</reference>
<proteinExistence type="inferred from homology"/>
<dbReference type="STRING" id="7217.B3M596"/>
<dbReference type="AlphaFoldDB" id="B3M596"/>
<evidence type="ECO:0000256" key="4">
    <source>
        <dbReference type="ARBA" id="ARBA00022729"/>
    </source>
</evidence>
<dbReference type="PIRSF" id="PIRSF038921">
    <property type="entry name" value="P14a"/>
    <property type="match status" value="1"/>
</dbReference>
<dbReference type="SMR" id="B3M596"/>
<evidence type="ECO:0000256" key="3">
    <source>
        <dbReference type="ARBA" id="ARBA00022525"/>
    </source>
</evidence>
<keyword evidence="3" id="KW-0964">Secreted</keyword>
<keyword evidence="4 5" id="KW-0732">Signal</keyword>
<dbReference type="GO" id="GO:0005576">
    <property type="term" value="C:extracellular region"/>
    <property type="evidence" value="ECO:0007669"/>
    <property type="project" value="UniProtKB-SubCell"/>
</dbReference>
<dbReference type="InterPro" id="IPR014044">
    <property type="entry name" value="CAP_dom"/>
</dbReference>
<evidence type="ECO:0000259" key="6">
    <source>
        <dbReference type="SMART" id="SM00198"/>
    </source>
</evidence>
<dbReference type="InterPro" id="IPR001283">
    <property type="entry name" value="CRISP-related"/>
</dbReference>
<dbReference type="GeneID" id="6493458"/>
<evidence type="ECO:0000256" key="5">
    <source>
        <dbReference type="SAM" id="SignalP"/>
    </source>
</evidence>
<comment type="subcellular location">
    <subcellularLocation>
        <location evidence="1">Secreted</location>
    </subcellularLocation>
</comment>
<dbReference type="SMART" id="SM00198">
    <property type="entry name" value="SCP"/>
    <property type="match status" value="1"/>
</dbReference>
<dbReference type="Gene3D" id="3.40.33.10">
    <property type="entry name" value="CAP"/>
    <property type="match status" value="1"/>
</dbReference>
<evidence type="ECO:0000313" key="8">
    <source>
        <dbReference type="Proteomes" id="UP000007801"/>
    </source>
</evidence>
<dbReference type="HOGENOM" id="CLU_035730_7_0_1"/>
<dbReference type="InParanoid" id="B3M596"/>
<dbReference type="OrthoDB" id="414826at2759"/>
<dbReference type="OMA" id="NYARAPV"/>
<feature type="domain" description="SCP" evidence="6">
    <location>
        <begin position="70"/>
        <end position="236"/>
    </location>
</feature>
<evidence type="ECO:0000313" key="7">
    <source>
        <dbReference type="EMBL" id="EDV40601.1"/>
    </source>
</evidence>
<protein>
    <recommendedName>
        <fullName evidence="6">SCP domain-containing protein</fullName>
    </recommendedName>
</protein>
<dbReference type="Proteomes" id="UP000007801">
    <property type="component" value="Unassembled WGS sequence"/>
</dbReference>